<reference evidence="1" key="1">
    <citation type="submission" date="2021-06" db="EMBL/GenBank/DDBJ databases">
        <authorList>
            <person name="Kallberg Y."/>
            <person name="Tangrot J."/>
            <person name="Rosling A."/>
        </authorList>
    </citation>
    <scope>NUCLEOTIDE SEQUENCE</scope>
    <source>
        <strain evidence="1">CL356</strain>
    </source>
</reference>
<keyword evidence="2" id="KW-1185">Reference proteome</keyword>
<feature type="non-terminal residue" evidence="1">
    <location>
        <position position="393"/>
    </location>
</feature>
<evidence type="ECO:0000313" key="1">
    <source>
        <dbReference type="EMBL" id="CAG8731944.1"/>
    </source>
</evidence>
<name>A0ACA9Q3S0_9GLOM</name>
<sequence>NWSPRQGTVAAILELLLEYRLVQVRGTPASGKSTLLALLRAHIVQVDKKANVFVYKNWPQNELESDEYRVETRLPEYPGFDDNKQFLLFDEGQQSYWDTRLWKFFKDEVQRREAPIYAIIFCSYGNENLSDRRILTPVGFDAKVTLERVQIGDSKSYGLLLHEKEFDEVLERQKPKLYVASDLRDFIYKFTRGHVGHTLAVVDFLVKKREGFMLSGHEYDVDSFHQDNPSYDEFNHHLVKHSVIHHGFPYDPEPYILAMKELLLHGEIVFNDHSFNQDTLLKLKEAHENGFVELNEDKRYTFPSPLIRQVWSWHLLPSPNYQLPYTDLFSLVKATVAHFRPSQLTGSDRRIGASDHRPPKAQYQDEYYRCVHEITNGNVRISPEYAAATGTRA</sequence>
<dbReference type="EMBL" id="CAJVPT010043288">
    <property type="protein sequence ID" value="CAG8731944.1"/>
    <property type="molecule type" value="Genomic_DNA"/>
</dbReference>
<evidence type="ECO:0000313" key="2">
    <source>
        <dbReference type="Proteomes" id="UP000789525"/>
    </source>
</evidence>
<feature type="non-terminal residue" evidence="1">
    <location>
        <position position="1"/>
    </location>
</feature>
<gene>
    <name evidence="1" type="ORF">ACOLOM_LOCUS11695</name>
</gene>
<organism evidence="1 2">
    <name type="scientific">Acaulospora colombiana</name>
    <dbReference type="NCBI Taxonomy" id="27376"/>
    <lineage>
        <taxon>Eukaryota</taxon>
        <taxon>Fungi</taxon>
        <taxon>Fungi incertae sedis</taxon>
        <taxon>Mucoromycota</taxon>
        <taxon>Glomeromycotina</taxon>
        <taxon>Glomeromycetes</taxon>
        <taxon>Diversisporales</taxon>
        <taxon>Acaulosporaceae</taxon>
        <taxon>Acaulospora</taxon>
    </lineage>
</organism>
<accession>A0ACA9Q3S0</accession>
<dbReference type="Proteomes" id="UP000789525">
    <property type="component" value="Unassembled WGS sequence"/>
</dbReference>
<protein>
    <submittedName>
        <fullName evidence="1">14157_t:CDS:1</fullName>
    </submittedName>
</protein>
<comment type="caution">
    <text evidence="1">The sequence shown here is derived from an EMBL/GenBank/DDBJ whole genome shotgun (WGS) entry which is preliminary data.</text>
</comment>
<proteinExistence type="predicted"/>